<evidence type="ECO:0000259" key="1">
    <source>
        <dbReference type="PROSITE" id="PS51387"/>
    </source>
</evidence>
<dbReference type="PANTHER" id="PTHR43762:SF5">
    <property type="entry name" value="FAD-BINDING PCMH-TYPE DOMAIN-CONTAINING PROTEIN"/>
    <property type="match status" value="1"/>
</dbReference>
<evidence type="ECO:0000313" key="2">
    <source>
        <dbReference type="EMBL" id="BAN02819.1"/>
    </source>
</evidence>
<dbReference type="PANTHER" id="PTHR43762">
    <property type="entry name" value="L-GULONOLACTONE OXIDASE"/>
    <property type="match status" value="1"/>
</dbReference>
<reference evidence="2 3" key="1">
    <citation type="journal article" date="2013" name="Int. J. Syst. Evol. Microbiol.">
        <title>Ilumatobacter nonamiense sp. nov. and Ilumatobacter coccineum sp. nov., isolated from seashore sand.</title>
        <authorList>
            <person name="Matsumoto A."/>
            <person name="Kasai H."/>
            <person name="Matsuo Y."/>
            <person name="Shizuri Y."/>
            <person name="Ichikawa N."/>
            <person name="Fujita N."/>
            <person name="Omura S."/>
            <person name="Takahashi Y."/>
        </authorList>
    </citation>
    <scope>NUCLEOTIDE SEQUENCE [LARGE SCALE GENOMIC DNA]</scope>
    <source>
        <strain evidence="3">NBRC 103263 / KCTC 29153 / YM16-304</strain>
    </source>
</reference>
<gene>
    <name evidence="2" type="ORF">YM304_25050</name>
</gene>
<dbReference type="AlphaFoldDB" id="A0A6C7ECB0"/>
<dbReference type="InterPro" id="IPR016166">
    <property type="entry name" value="FAD-bd_PCMH"/>
</dbReference>
<organism evidence="2 3">
    <name type="scientific">Ilumatobacter coccineus (strain NBRC 103263 / KCTC 29153 / YM16-304)</name>
    <dbReference type="NCBI Taxonomy" id="1313172"/>
    <lineage>
        <taxon>Bacteria</taxon>
        <taxon>Bacillati</taxon>
        <taxon>Actinomycetota</taxon>
        <taxon>Acidimicrobiia</taxon>
        <taxon>Acidimicrobiales</taxon>
        <taxon>Ilumatobacteraceae</taxon>
        <taxon>Ilumatobacter</taxon>
    </lineage>
</organism>
<dbReference type="Gene3D" id="3.30.465.10">
    <property type="match status" value="1"/>
</dbReference>
<dbReference type="InterPro" id="IPR016169">
    <property type="entry name" value="FAD-bd_PCMH_sub2"/>
</dbReference>
<dbReference type="SUPFAM" id="SSF56176">
    <property type="entry name" value="FAD-binding/transporter-associated domain-like"/>
    <property type="match status" value="1"/>
</dbReference>
<dbReference type="InterPro" id="IPR036318">
    <property type="entry name" value="FAD-bd_PCMH-like_sf"/>
</dbReference>
<protein>
    <submittedName>
        <fullName evidence="2">Putative oxidoreductase</fullName>
    </submittedName>
</protein>
<dbReference type="Proteomes" id="UP000011863">
    <property type="component" value="Chromosome"/>
</dbReference>
<dbReference type="RefSeq" id="WP_015442066.1">
    <property type="nucleotide sequence ID" value="NC_020520.1"/>
</dbReference>
<proteinExistence type="predicted"/>
<sequence length="456" mass="49121">MEIAERILAGWGRTSPSAASVVTATADELTEDGALADLLGNGRGAIARGLGRSYGDPAQNGGGTVIEVQPGAQPIRLDEATATAHVDAGVSLDTLLREIVPKGWFVPVTPGTRFVTVGGAVASDIHGKGHHSDGSFGAHVTRLGMLLADGSTRSITPESDPDLFWATIGGMGLTGIITDVSFRVIPVETRHFVVETRRVPNFDALVDAMEQGDRSYRYSVAWIDLVATGKHLGRSVLSMGNHASLAELQEMNPKAARSPLDFDPRVFPDIPSGVPNVLTRPAVRAFNELWYRKTPKHHHGTESITQFFHPLDMVGQWTRLYGAHGFLQYQFVVPFDAVDTMRTIVARISDEGHASFLAVLKRLGAESGGLLSFPKPGWTLTLDLPAGVDGLGLLLSELDDLVLGVGGRHYLAKDAFATPAVVAAGYPRLDEWKRIRNRVDPHGAWASDQARRLQLI</sequence>
<keyword evidence="3" id="KW-1185">Reference proteome</keyword>
<dbReference type="InterPro" id="IPR010031">
    <property type="entry name" value="FAD_lactone_oxidase-like"/>
</dbReference>
<name>A0A6C7ECB0_ILUCY</name>
<dbReference type="GO" id="GO:0016899">
    <property type="term" value="F:oxidoreductase activity, acting on the CH-OH group of donors, oxygen as acceptor"/>
    <property type="evidence" value="ECO:0007669"/>
    <property type="project" value="InterPro"/>
</dbReference>
<dbReference type="Pfam" id="PF01565">
    <property type="entry name" value="FAD_binding_4"/>
    <property type="match status" value="1"/>
</dbReference>
<dbReference type="EMBL" id="AP012057">
    <property type="protein sequence ID" value="BAN02819.1"/>
    <property type="molecule type" value="Genomic_DNA"/>
</dbReference>
<dbReference type="InterPro" id="IPR006094">
    <property type="entry name" value="Oxid_FAD_bind_N"/>
</dbReference>
<feature type="domain" description="FAD-binding PCMH-type" evidence="1">
    <location>
        <begin position="13"/>
        <end position="187"/>
    </location>
</feature>
<evidence type="ECO:0000313" key="3">
    <source>
        <dbReference type="Proteomes" id="UP000011863"/>
    </source>
</evidence>
<dbReference type="PROSITE" id="PS51387">
    <property type="entry name" value="FAD_PCMH"/>
    <property type="match status" value="1"/>
</dbReference>
<dbReference type="KEGG" id="aym:YM304_25050"/>
<accession>A0A6C7ECB0</accession>
<dbReference type="GO" id="GO:0071949">
    <property type="term" value="F:FAD binding"/>
    <property type="evidence" value="ECO:0007669"/>
    <property type="project" value="InterPro"/>
</dbReference>